<dbReference type="RefSeq" id="WP_201081402.1">
    <property type="nucleotide sequence ID" value="NZ_CP067420.1"/>
</dbReference>
<evidence type="ECO:0000313" key="3">
    <source>
        <dbReference type="Proteomes" id="UP000595197"/>
    </source>
</evidence>
<feature type="domain" description="ISXO2-like transposase" evidence="1">
    <location>
        <begin position="1"/>
        <end position="133"/>
    </location>
</feature>
<dbReference type="NCBIfam" id="NF033547">
    <property type="entry name" value="transpos_IS1595"/>
    <property type="match status" value="1"/>
</dbReference>
<dbReference type="InterPro" id="IPR053164">
    <property type="entry name" value="IS1016-like_transposase"/>
</dbReference>
<evidence type="ECO:0000259" key="1">
    <source>
        <dbReference type="SMART" id="SM01126"/>
    </source>
</evidence>
<dbReference type="PANTHER" id="PTHR47163">
    <property type="entry name" value="DDE_TNP_IS1595 DOMAIN-CONTAINING PROTEIN"/>
    <property type="match status" value="1"/>
</dbReference>
<name>A0ABX7BE41_9PROT</name>
<dbReference type="EMBL" id="CP067420">
    <property type="protein sequence ID" value="QQP92472.1"/>
    <property type="molecule type" value="Genomic_DNA"/>
</dbReference>
<dbReference type="PANTHER" id="PTHR47163:SF2">
    <property type="entry name" value="SI:DKEY-17M8.2"/>
    <property type="match status" value="1"/>
</dbReference>
<protein>
    <submittedName>
        <fullName evidence="2">IS1595 family transposase</fullName>
    </submittedName>
</protein>
<dbReference type="InterPro" id="IPR024445">
    <property type="entry name" value="Tnp_ISXO2-like"/>
</dbReference>
<proteinExistence type="predicted"/>
<dbReference type="Pfam" id="PF12762">
    <property type="entry name" value="DDE_Tnp_IS1595"/>
    <property type="match status" value="1"/>
</dbReference>
<evidence type="ECO:0000313" key="2">
    <source>
        <dbReference type="EMBL" id="QQP92472.1"/>
    </source>
</evidence>
<accession>A0ABX7BE41</accession>
<keyword evidence="3" id="KW-1185">Reference proteome</keyword>
<organism evidence="2 3">
    <name type="scientific">Skermanella cutis</name>
    <dbReference type="NCBI Taxonomy" id="2775420"/>
    <lineage>
        <taxon>Bacteria</taxon>
        <taxon>Pseudomonadati</taxon>
        <taxon>Pseudomonadota</taxon>
        <taxon>Alphaproteobacteria</taxon>
        <taxon>Rhodospirillales</taxon>
        <taxon>Azospirillaceae</taxon>
        <taxon>Skermanella</taxon>
    </lineage>
</organism>
<dbReference type="SMART" id="SM01126">
    <property type="entry name" value="DDE_Tnp_IS1595"/>
    <property type="match status" value="1"/>
</dbReference>
<dbReference type="Proteomes" id="UP000595197">
    <property type="component" value="Chromosome"/>
</dbReference>
<reference evidence="2" key="1">
    <citation type="submission" date="2021-02" db="EMBL/GenBank/DDBJ databases">
        <title>Skermanella TT6 skin isolate.</title>
        <authorList>
            <person name="Lee K."/>
            <person name="Ganzorig M."/>
        </authorList>
    </citation>
    <scope>NUCLEOTIDE SEQUENCE</scope>
    <source>
        <strain evidence="2">TT6</strain>
    </source>
</reference>
<gene>
    <name evidence="2" type="ORF">IGS68_16450</name>
</gene>
<sequence>MKGAPGRGTLEKEKPPILGLIQRGGEVVLHMLANVQQTTIRPIIEGVVAPGSCIHTDEYSIYARLTAWGYEHRTVCHGRGEYARDEDGDGFCEVHVNTLEGFWSLLRSWLRPHRGISQKKLPAYLGFFQFVHNTRQRGKALLGALVAALVA</sequence>